<keyword evidence="1" id="KW-0472">Membrane</keyword>
<keyword evidence="3" id="KW-1185">Reference proteome</keyword>
<comment type="caution">
    <text evidence="2">The sequence shown here is derived from an EMBL/GenBank/DDBJ whole genome shotgun (WGS) entry which is preliminary data.</text>
</comment>
<evidence type="ECO:0000256" key="1">
    <source>
        <dbReference type="SAM" id="Phobius"/>
    </source>
</evidence>
<evidence type="ECO:0000313" key="2">
    <source>
        <dbReference type="EMBL" id="NYD35209.1"/>
    </source>
</evidence>
<feature type="transmembrane region" description="Helical" evidence="1">
    <location>
        <begin position="34"/>
        <end position="56"/>
    </location>
</feature>
<dbReference type="RefSeq" id="WP_179793080.1">
    <property type="nucleotide sequence ID" value="NZ_BAABHP010000004.1"/>
</dbReference>
<gene>
    <name evidence="2" type="ORF">BJ983_001311</name>
</gene>
<organism evidence="2 3">
    <name type="scientific">Actinomycetospora corticicola</name>
    <dbReference type="NCBI Taxonomy" id="663602"/>
    <lineage>
        <taxon>Bacteria</taxon>
        <taxon>Bacillati</taxon>
        <taxon>Actinomycetota</taxon>
        <taxon>Actinomycetes</taxon>
        <taxon>Pseudonocardiales</taxon>
        <taxon>Pseudonocardiaceae</taxon>
        <taxon>Actinomycetospora</taxon>
    </lineage>
</organism>
<evidence type="ECO:0000313" key="3">
    <source>
        <dbReference type="Proteomes" id="UP000535890"/>
    </source>
</evidence>
<sequence>MAPSTVRALLPTVSTVLVVAVGAAATRAVHGGVPALLVLGVVLGVALILVAVAAVATRSGRATRRRDDLDAEWAAVAPRWAGWDSPR</sequence>
<dbReference type="EMBL" id="JACCBN010000001">
    <property type="protein sequence ID" value="NYD35209.1"/>
    <property type="molecule type" value="Genomic_DNA"/>
</dbReference>
<protein>
    <submittedName>
        <fullName evidence="2">ABC-type transport system involved in cytochrome bd biosynthesis fused ATPase/permease subunit</fullName>
    </submittedName>
</protein>
<name>A0A7Y9DTN7_9PSEU</name>
<dbReference type="AlphaFoldDB" id="A0A7Y9DTN7"/>
<dbReference type="Proteomes" id="UP000535890">
    <property type="component" value="Unassembled WGS sequence"/>
</dbReference>
<proteinExistence type="predicted"/>
<accession>A0A7Y9DTN7</accession>
<keyword evidence="1" id="KW-1133">Transmembrane helix</keyword>
<reference evidence="2 3" key="1">
    <citation type="submission" date="2020-07" db="EMBL/GenBank/DDBJ databases">
        <title>Sequencing the genomes of 1000 actinobacteria strains.</title>
        <authorList>
            <person name="Klenk H.-P."/>
        </authorList>
    </citation>
    <scope>NUCLEOTIDE SEQUENCE [LARGE SCALE GENOMIC DNA]</scope>
    <source>
        <strain evidence="2 3">DSM 45772</strain>
    </source>
</reference>
<keyword evidence="1" id="KW-0812">Transmembrane</keyword>